<dbReference type="KEGG" id="vta:B1646"/>
<reference evidence="1 2" key="1">
    <citation type="submission" date="2017-10" db="EMBL/GenBank/DDBJ databases">
        <authorList>
            <person name="Banno H."/>
            <person name="Chua N.-H."/>
        </authorList>
    </citation>
    <scope>NUCLEOTIDE SEQUENCE [LARGE SCALE GENOMIC DNA]</scope>
    <source>
        <strain evidence="1">Vibrio tapetis CECT4600</strain>
    </source>
</reference>
<accession>A0A2N8ZN03</accession>
<evidence type="ECO:0000313" key="1">
    <source>
        <dbReference type="EMBL" id="SON53257.1"/>
    </source>
</evidence>
<protein>
    <submittedName>
        <fullName evidence="1">Uncharacterized protein</fullName>
    </submittedName>
</protein>
<organism evidence="1 2">
    <name type="scientific">Vibrio tapetis subsp. tapetis</name>
    <dbReference type="NCBI Taxonomy" id="1671868"/>
    <lineage>
        <taxon>Bacteria</taxon>
        <taxon>Pseudomonadati</taxon>
        <taxon>Pseudomonadota</taxon>
        <taxon>Gammaproteobacteria</taxon>
        <taxon>Vibrionales</taxon>
        <taxon>Vibrionaceae</taxon>
        <taxon>Vibrio</taxon>
    </lineage>
</organism>
<evidence type="ECO:0000313" key="2">
    <source>
        <dbReference type="Proteomes" id="UP000235828"/>
    </source>
</evidence>
<sequence>MAAGLRARTLALSATAASPEKARPRPEAECSATWKPAALTLHANSIETVSREQCLIFILDPLGYGYYVF</sequence>
<gene>
    <name evidence="1" type="ORF">VTAP4600_B1646</name>
</gene>
<dbReference type="EMBL" id="LT960612">
    <property type="protein sequence ID" value="SON53257.1"/>
    <property type="molecule type" value="Genomic_DNA"/>
</dbReference>
<dbReference type="Proteomes" id="UP000235828">
    <property type="component" value="Chromosome B"/>
</dbReference>
<proteinExistence type="predicted"/>
<keyword evidence="2" id="KW-1185">Reference proteome</keyword>
<name>A0A2N8ZN03_9VIBR</name>
<dbReference type="AlphaFoldDB" id="A0A2N8ZN03"/>